<protein>
    <submittedName>
        <fullName evidence="1">DUF3800 domain-containing protein</fullName>
    </submittedName>
</protein>
<evidence type="ECO:0000313" key="1">
    <source>
        <dbReference type="EMBL" id="RJF89146.1"/>
    </source>
</evidence>
<dbReference type="AlphaFoldDB" id="A0A418WGI9"/>
<dbReference type="OrthoDB" id="4071750at2"/>
<name>A0A418WGI9_9PROT</name>
<comment type="caution">
    <text evidence="1">The sequence shown here is derived from an EMBL/GenBank/DDBJ whole genome shotgun (WGS) entry which is preliminary data.</text>
</comment>
<proteinExistence type="predicted"/>
<dbReference type="Pfam" id="PF12686">
    <property type="entry name" value="DUF3800"/>
    <property type="match status" value="1"/>
</dbReference>
<keyword evidence="2" id="KW-1185">Reference proteome</keyword>
<reference evidence="1 2" key="1">
    <citation type="submission" date="2018-09" db="EMBL/GenBank/DDBJ databases">
        <authorList>
            <person name="Zhu H."/>
        </authorList>
    </citation>
    <scope>NUCLEOTIDE SEQUENCE [LARGE SCALE GENOMIC DNA]</scope>
    <source>
        <strain evidence="1 2">K1W22B-8</strain>
    </source>
</reference>
<dbReference type="InterPro" id="IPR024524">
    <property type="entry name" value="DUF3800"/>
</dbReference>
<gene>
    <name evidence="1" type="ORF">D3874_21000</name>
</gene>
<dbReference type="RefSeq" id="WP_119780447.1">
    <property type="nucleotide sequence ID" value="NZ_QYUK01000011.1"/>
</dbReference>
<evidence type="ECO:0000313" key="2">
    <source>
        <dbReference type="Proteomes" id="UP000284605"/>
    </source>
</evidence>
<sequence>MTEILQISCDEAGHTGPDLLEKDQRYFTFASVSIPDPEAFDTIQRVRALYPVQMPELKASRLMASRRGRKLILELLKACEGRYIVSLYDKLLALCGWFFEYIYEPVYQHNPRLLYEKNLHRFVAMYAWLWMSDGESNARGTIEQFQKYMRTRDPADAPFLFDSPRPPLSPEGQEHPFETVLRFAYGYRDTIIADNAQLDTALPDGGRWTLDLSASGLWSHLNYWGAAGKPLSVRCDVSKPLQSIAPYFTGDERDPGIRRARMKRHPDALGWRLFKPIDFVDSRNHPAVQLADVVAGTAAVMITQGFPTGCEEISEAISRHVHEHSILPDLDVVNLANRSAAVNALILYDLAKRAERQGDPYENLEQMYRIAEVSWVRGDYNLMGDIGQQ</sequence>
<organism evidence="1 2">
    <name type="scientific">Oleomonas cavernae</name>
    <dbReference type="NCBI Taxonomy" id="2320859"/>
    <lineage>
        <taxon>Bacteria</taxon>
        <taxon>Pseudomonadati</taxon>
        <taxon>Pseudomonadota</taxon>
        <taxon>Alphaproteobacteria</taxon>
        <taxon>Acetobacterales</taxon>
        <taxon>Acetobacteraceae</taxon>
        <taxon>Oleomonas</taxon>
    </lineage>
</organism>
<accession>A0A418WGI9</accession>
<dbReference type="Proteomes" id="UP000284605">
    <property type="component" value="Unassembled WGS sequence"/>
</dbReference>
<dbReference type="EMBL" id="QYUK01000011">
    <property type="protein sequence ID" value="RJF89146.1"/>
    <property type="molecule type" value="Genomic_DNA"/>
</dbReference>